<dbReference type="Gene3D" id="3.80.10.10">
    <property type="entry name" value="Ribonuclease Inhibitor"/>
    <property type="match status" value="1"/>
</dbReference>
<name>A0A7J7K8R6_BUGNE</name>
<keyword evidence="2" id="KW-1185">Reference proteome</keyword>
<dbReference type="SUPFAM" id="SSF52058">
    <property type="entry name" value="L domain-like"/>
    <property type="match status" value="1"/>
</dbReference>
<evidence type="ECO:0000313" key="2">
    <source>
        <dbReference type="Proteomes" id="UP000593567"/>
    </source>
</evidence>
<sequence>MSFRGYDESEDLYTLWFNTCPIEADAEQWVSIVFLHLFYSLFCMEGLEMLNVSENALSEKLACDIFFYLDSLKELNMENCKLETLSRRSVTSPLLVCY</sequence>
<protein>
    <submittedName>
        <fullName evidence="1">Uncharacterized protein</fullName>
    </submittedName>
</protein>
<dbReference type="AlphaFoldDB" id="A0A7J7K8R6"/>
<accession>A0A7J7K8R6</accession>
<organism evidence="1 2">
    <name type="scientific">Bugula neritina</name>
    <name type="common">Brown bryozoan</name>
    <name type="synonym">Sertularia neritina</name>
    <dbReference type="NCBI Taxonomy" id="10212"/>
    <lineage>
        <taxon>Eukaryota</taxon>
        <taxon>Metazoa</taxon>
        <taxon>Spiralia</taxon>
        <taxon>Lophotrochozoa</taxon>
        <taxon>Bryozoa</taxon>
        <taxon>Gymnolaemata</taxon>
        <taxon>Cheilostomatida</taxon>
        <taxon>Flustrina</taxon>
        <taxon>Buguloidea</taxon>
        <taxon>Bugulidae</taxon>
        <taxon>Bugula</taxon>
    </lineage>
</organism>
<comment type="caution">
    <text evidence="1">The sequence shown here is derived from an EMBL/GenBank/DDBJ whole genome shotgun (WGS) entry which is preliminary data.</text>
</comment>
<reference evidence="1" key="1">
    <citation type="submission" date="2020-06" db="EMBL/GenBank/DDBJ databases">
        <title>Draft genome of Bugula neritina, a colonial animal packing powerful symbionts and potential medicines.</title>
        <authorList>
            <person name="Rayko M."/>
        </authorList>
    </citation>
    <scope>NUCLEOTIDE SEQUENCE [LARGE SCALE GENOMIC DNA]</scope>
    <source>
        <strain evidence="1">Kwan_BN1</strain>
    </source>
</reference>
<evidence type="ECO:0000313" key="1">
    <source>
        <dbReference type="EMBL" id="KAF6035030.1"/>
    </source>
</evidence>
<gene>
    <name evidence="1" type="ORF">EB796_006665</name>
</gene>
<dbReference type="Proteomes" id="UP000593567">
    <property type="component" value="Unassembled WGS sequence"/>
</dbReference>
<proteinExistence type="predicted"/>
<dbReference type="InterPro" id="IPR032675">
    <property type="entry name" value="LRR_dom_sf"/>
</dbReference>
<dbReference type="EMBL" id="VXIV02000949">
    <property type="protein sequence ID" value="KAF6035030.1"/>
    <property type="molecule type" value="Genomic_DNA"/>
</dbReference>